<dbReference type="AlphaFoldDB" id="A0A927CGV8"/>
<keyword evidence="1" id="KW-0805">Transcription regulation</keyword>
<dbReference type="PROSITE" id="PS01124">
    <property type="entry name" value="HTH_ARAC_FAMILY_2"/>
    <property type="match status" value="1"/>
</dbReference>
<dbReference type="Pfam" id="PF02311">
    <property type="entry name" value="AraC_binding"/>
    <property type="match status" value="1"/>
</dbReference>
<dbReference type="PROSITE" id="PS00041">
    <property type="entry name" value="HTH_ARAC_FAMILY_1"/>
    <property type="match status" value="1"/>
</dbReference>
<comment type="caution">
    <text evidence="5">The sequence shown here is derived from an EMBL/GenBank/DDBJ whole genome shotgun (WGS) entry which is preliminary data.</text>
</comment>
<keyword evidence="3" id="KW-0804">Transcription</keyword>
<dbReference type="GO" id="GO:0003700">
    <property type="term" value="F:DNA-binding transcription factor activity"/>
    <property type="evidence" value="ECO:0007669"/>
    <property type="project" value="InterPro"/>
</dbReference>
<dbReference type="InterPro" id="IPR037923">
    <property type="entry name" value="HTH-like"/>
</dbReference>
<dbReference type="SUPFAM" id="SSF46689">
    <property type="entry name" value="Homeodomain-like"/>
    <property type="match status" value="2"/>
</dbReference>
<sequence length="301" mass="34408">MSKIVYPEYQLHIGGLGETTGKHRFFMAGTVVKDVRLHHHDYVELNYVLEGSGIQMINGIAGQLRPGTLSFVLPHHMHEMRRVSDEPSARICCMFDLQLLLGGRDDSELSRLLYGVGTSSSSFVQVEGERNERIRRLFQELQVEYNVPGQAGYRDMIRSILTEILLLFVRAGNGSATSGPVYEQKDNWFWHVLIYIHVHYAECVTLESISRQFNISVTHISRTFKKQTGLSFLEYLQKIRIDSACSLLAHTNMPITDITFETGFESFRSFSRVFRDTKGLTASEYRKQAAERMNQAKYGIP</sequence>
<accession>A0A927CGV8</accession>
<keyword evidence="6" id="KW-1185">Reference proteome</keyword>
<evidence type="ECO:0000256" key="1">
    <source>
        <dbReference type="ARBA" id="ARBA00023015"/>
    </source>
</evidence>
<dbReference type="RefSeq" id="WP_190931980.1">
    <property type="nucleotide sequence ID" value="NZ_JACXJA010000057.1"/>
</dbReference>
<organism evidence="5 6">
    <name type="scientific">Paenibacillus oceani</name>
    <dbReference type="NCBI Taxonomy" id="2772510"/>
    <lineage>
        <taxon>Bacteria</taxon>
        <taxon>Bacillati</taxon>
        <taxon>Bacillota</taxon>
        <taxon>Bacilli</taxon>
        <taxon>Bacillales</taxon>
        <taxon>Paenibacillaceae</taxon>
        <taxon>Paenibacillus</taxon>
    </lineage>
</organism>
<gene>
    <name evidence="5" type="ORF">IDH45_30755</name>
</gene>
<dbReference type="InterPro" id="IPR018060">
    <property type="entry name" value="HTH_AraC"/>
</dbReference>
<dbReference type="InterPro" id="IPR018062">
    <property type="entry name" value="HTH_AraC-typ_CS"/>
</dbReference>
<dbReference type="SMART" id="SM00342">
    <property type="entry name" value="HTH_ARAC"/>
    <property type="match status" value="1"/>
</dbReference>
<name>A0A927CGV8_9BACL</name>
<dbReference type="Gene3D" id="2.60.120.10">
    <property type="entry name" value="Jelly Rolls"/>
    <property type="match status" value="1"/>
</dbReference>
<evidence type="ECO:0000313" key="6">
    <source>
        <dbReference type="Proteomes" id="UP000639396"/>
    </source>
</evidence>
<keyword evidence="2" id="KW-0238">DNA-binding</keyword>
<dbReference type="Pfam" id="PF12833">
    <property type="entry name" value="HTH_18"/>
    <property type="match status" value="1"/>
</dbReference>
<reference evidence="5" key="1">
    <citation type="submission" date="2020-09" db="EMBL/GenBank/DDBJ databases">
        <title>A novel bacterium of genus Paenibacillus, isolated from South China Sea.</title>
        <authorList>
            <person name="Huang H."/>
            <person name="Mo K."/>
            <person name="Hu Y."/>
        </authorList>
    </citation>
    <scope>NUCLEOTIDE SEQUENCE</scope>
    <source>
        <strain evidence="5">IB182363</strain>
    </source>
</reference>
<evidence type="ECO:0000259" key="4">
    <source>
        <dbReference type="PROSITE" id="PS01124"/>
    </source>
</evidence>
<dbReference type="InterPro" id="IPR003313">
    <property type="entry name" value="AraC-bd"/>
</dbReference>
<proteinExistence type="predicted"/>
<dbReference type="InterPro" id="IPR014710">
    <property type="entry name" value="RmlC-like_jellyroll"/>
</dbReference>
<dbReference type="Proteomes" id="UP000639396">
    <property type="component" value="Unassembled WGS sequence"/>
</dbReference>
<dbReference type="Gene3D" id="1.10.10.60">
    <property type="entry name" value="Homeodomain-like"/>
    <property type="match status" value="2"/>
</dbReference>
<dbReference type="PANTHER" id="PTHR43280">
    <property type="entry name" value="ARAC-FAMILY TRANSCRIPTIONAL REGULATOR"/>
    <property type="match status" value="1"/>
</dbReference>
<dbReference type="InterPro" id="IPR009057">
    <property type="entry name" value="Homeodomain-like_sf"/>
</dbReference>
<dbReference type="PANTHER" id="PTHR43280:SF2">
    <property type="entry name" value="HTH-TYPE TRANSCRIPTIONAL REGULATOR EXSA"/>
    <property type="match status" value="1"/>
</dbReference>
<evidence type="ECO:0000313" key="5">
    <source>
        <dbReference type="EMBL" id="MBD2866362.1"/>
    </source>
</evidence>
<evidence type="ECO:0000256" key="2">
    <source>
        <dbReference type="ARBA" id="ARBA00023125"/>
    </source>
</evidence>
<dbReference type="SUPFAM" id="SSF51215">
    <property type="entry name" value="Regulatory protein AraC"/>
    <property type="match status" value="1"/>
</dbReference>
<dbReference type="EMBL" id="JACXJA010000057">
    <property type="protein sequence ID" value="MBD2866362.1"/>
    <property type="molecule type" value="Genomic_DNA"/>
</dbReference>
<feature type="domain" description="HTH araC/xylS-type" evidence="4">
    <location>
        <begin position="190"/>
        <end position="288"/>
    </location>
</feature>
<evidence type="ECO:0000256" key="3">
    <source>
        <dbReference type="ARBA" id="ARBA00023163"/>
    </source>
</evidence>
<protein>
    <submittedName>
        <fullName evidence="5">AraC family transcriptional regulator</fullName>
    </submittedName>
</protein>
<dbReference type="GO" id="GO:0043565">
    <property type="term" value="F:sequence-specific DNA binding"/>
    <property type="evidence" value="ECO:0007669"/>
    <property type="project" value="InterPro"/>
</dbReference>